<dbReference type="GeneID" id="31013966"/>
<organism evidence="9 10">
    <name type="scientific">Diplodia corticola</name>
    <dbReference type="NCBI Taxonomy" id="236234"/>
    <lineage>
        <taxon>Eukaryota</taxon>
        <taxon>Fungi</taxon>
        <taxon>Dikarya</taxon>
        <taxon>Ascomycota</taxon>
        <taxon>Pezizomycotina</taxon>
        <taxon>Dothideomycetes</taxon>
        <taxon>Dothideomycetes incertae sedis</taxon>
        <taxon>Botryosphaeriales</taxon>
        <taxon>Botryosphaeriaceae</taxon>
        <taxon>Diplodia</taxon>
    </lineage>
</organism>
<sequence length="1092" mass="118342">MFKSLNRKQRLSLTIAISFTFFAAEISAGFYTRSLALVADAFHYMNDLIGFIVALAAVQATERGSSPQGFSFGWARAQLLGGFFNGVFLLALGVSIFLQSIERFIALERINNPLVVLIVGCVGLTLNIITAAFLHEHDHDHGHGGHPHSHEDAEEQANSTELPNLDHAEHIHRTTQLKPPGYDLGMMGVIVHVLGDACNNVAVIVAALIIWLVKADARFYADPALSTVIAIMILASSIPLTHRTALILLESAPPGVRLADVQHDLELIPAVHSVHELHIWRLDQRKAIASAHVVLENVDADARDGDGDRDGTASLAAFMRMAQTVAECLHAYGIHSATLQPELMVGEGEGERGGCGGGLDGGVEVDGAAAGGDHQALLFTTYAMASSLEYDDSIYLGVWTNWEHGKTLGVTLTVTRAHGNLLIAFLSLFVTIAGTSFWRISCFAMHYMYSAKTPQDGLYHQRQAILRNAANGATGLWSFFQVLYAWRRTANKPCRRILPLIAFTSMALVAFALASIYSSRISTTTGNQVMLSGGGCGKVDIWDSPSTDLYRAYLPYMFQAISTSAGYAQECYLNDLAGVGCERFMKRNIAATVDRNATCPFSPDICKSQDSNLLIDTGFIDSRSDLGINTDQNGRFLYRRTLHCAPLVTEGYAVKRPQMNATGAEEDVMQYFYGEVYARYGTPANHTYQYPIRPRPVNSEDAILDFTVWIVYAASINGSWGPNPTYKPIPALDRKDSTVTLIFLSTNQVDFMSNSGDVWYSTNTLISNQSKTFDPMYAGDQPASPLACVSQHQLCNPNLAPPPGGRPGPAPTAATCTPPFSSWPDSLRHVAHLWPSPSHRAAMTWSYEHALRLENDIVGVLGKLSAAALDSSATRALGVQSPIARNQWQRDVERFHNVSMAGVQRLFVEAATGPLDPAVRAFSVRPPGGTGSGSAGAGALCGSQMIRSSAHANFSVLGLALVFGVGGALIVASYVLEPAVLWIQVRCKLDAYARFEWTMNETLQLQRQAHEGLEIGSWSGCDKGIPVAGSRDRLAVIDLEDLAHPRLKAPPPRPLVGELLPGAVDETGGRVMGVETDGRWEHARETAEPGLV</sequence>
<dbReference type="Proteomes" id="UP000183809">
    <property type="component" value="Unassembled WGS sequence"/>
</dbReference>
<dbReference type="STRING" id="236234.A0A1J9QXB7"/>
<dbReference type="InterPro" id="IPR002524">
    <property type="entry name" value="Cation_efflux"/>
</dbReference>
<dbReference type="RefSeq" id="XP_020129930.1">
    <property type="nucleotide sequence ID" value="XM_020273705.1"/>
</dbReference>
<keyword evidence="6 7" id="KW-0472">Membrane</keyword>
<dbReference type="InterPro" id="IPR058533">
    <property type="entry name" value="Cation_efflux_TM"/>
</dbReference>
<feature type="transmembrane region" description="Helical" evidence="7">
    <location>
        <begin position="79"/>
        <end position="101"/>
    </location>
</feature>
<keyword evidence="10" id="KW-1185">Reference proteome</keyword>
<keyword evidence="3 7" id="KW-0812">Transmembrane</keyword>
<gene>
    <name evidence="9" type="ORF">BKCO1_2800055</name>
</gene>
<evidence type="ECO:0000256" key="5">
    <source>
        <dbReference type="ARBA" id="ARBA00022989"/>
    </source>
</evidence>
<comment type="subcellular location">
    <subcellularLocation>
        <location evidence="1">Membrane</location>
        <topology evidence="1">Multi-pass membrane protein</topology>
    </subcellularLocation>
</comment>
<feature type="transmembrane region" description="Helical" evidence="7">
    <location>
        <begin position="498"/>
        <end position="517"/>
    </location>
</feature>
<dbReference type="NCBIfam" id="TIGR01297">
    <property type="entry name" value="CDF"/>
    <property type="match status" value="1"/>
</dbReference>
<keyword evidence="5 7" id="KW-1133">Transmembrane helix</keyword>
<dbReference type="EMBL" id="MNUE01000028">
    <property type="protein sequence ID" value="OJD33670.1"/>
    <property type="molecule type" value="Genomic_DNA"/>
</dbReference>
<feature type="transmembrane region" description="Helical" evidence="7">
    <location>
        <begin position="219"/>
        <end position="240"/>
    </location>
</feature>
<evidence type="ECO:0000256" key="2">
    <source>
        <dbReference type="ARBA" id="ARBA00008873"/>
    </source>
</evidence>
<proteinExistence type="inferred from homology"/>
<keyword evidence="4" id="KW-0862">Zinc</keyword>
<dbReference type="InterPro" id="IPR027469">
    <property type="entry name" value="Cation_efflux_TMD_sf"/>
</dbReference>
<comment type="similarity">
    <text evidence="2">Belongs to the cation diffusion facilitator (CDF) transporter (TC 2.A.4) family. SLC30A subfamily.</text>
</comment>
<dbReference type="Gene3D" id="1.20.1510.10">
    <property type="entry name" value="Cation efflux protein transmembrane domain"/>
    <property type="match status" value="1"/>
</dbReference>
<name>A0A1J9QXB7_9PEZI</name>
<dbReference type="Pfam" id="PF01545">
    <property type="entry name" value="Cation_efflux"/>
    <property type="match status" value="1"/>
</dbReference>
<reference evidence="9 10" key="1">
    <citation type="submission" date="2016-10" db="EMBL/GenBank/DDBJ databases">
        <title>Proteomics and genomics reveal pathogen-plant mechanisms compatible with a hemibiotrophic lifestyle of Diplodia corticola.</title>
        <authorList>
            <person name="Fernandes I."/>
            <person name="De Jonge R."/>
            <person name="Van De Peer Y."/>
            <person name="Devreese B."/>
            <person name="Alves A."/>
            <person name="Esteves A.C."/>
        </authorList>
    </citation>
    <scope>NUCLEOTIDE SEQUENCE [LARGE SCALE GENOMIC DNA]</scope>
    <source>
        <strain evidence="9 10">CBS 112549</strain>
    </source>
</reference>
<dbReference type="PANTHER" id="PTHR45820">
    <property type="entry name" value="FI23527P1"/>
    <property type="match status" value="1"/>
</dbReference>
<protein>
    <submittedName>
        <fullName evidence="9">Cation diffusion facilitator family metal ion</fullName>
    </submittedName>
</protein>
<dbReference type="SUPFAM" id="SSF161111">
    <property type="entry name" value="Cation efflux protein transmembrane domain-like"/>
    <property type="match status" value="1"/>
</dbReference>
<feature type="transmembrane region" description="Helical" evidence="7">
    <location>
        <begin position="421"/>
        <end position="449"/>
    </location>
</feature>
<feature type="transmembrane region" description="Helical" evidence="7">
    <location>
        <begin position="954"/>
        <end position="976"/>
    </location>
</feature>
<feature type="transmembrane region" description="Helical" evidence="7">
    <location>
        <begin position="469"/>
        <end position="486"/>
    </location>
</feature>
<accession>A0A1J9QXB7</accession>
<evidence type="ECO:0000256" key="4">
    <source>
        <dbReference type="ARBA" id="ARBA00022833"/>
    </source>
</evidence>
<evidence type="ECO:0000313" key="9">
    <source>
        <dbReference type="EMBL" id="OJD33670.1"/>
    </source>
</evidence>
<evidence type="ECO:0000256" key="1">
    <source>
        <dbReference type="ARBA" id="ARBA00004141"/>
    </source>
</evidence>
<evidence type="ECO:0000256" key="7">
    <source>
        <dbReference type="SAM" id="Phobius"/>
    </source>
</evidence>
<dbReference type="GO" id="GO:0005385">
    <property type="term" value="F:zinc ion transmembrane transporter activity"/>
    <property type="evidence" value="ECO:0007669"/>
    <property type="project" value="TreeGrafter"/>
</dbReference>
<dbReference type="OrthoDB" id="9944568at2759"/>
<feature type="domain" description="Cation efflux protein transmembrane" evidence="8">
    <location>
        <begin position="13"/>
        <end position="249"/>
    </location>
</feature>
<feature type="transmembrane region" description="Helical" evidence="7">
    <location>
        <begin position="113"/>
        <end position="134"/>
    </location>
</feature>
<evidence type="ECO:0000313" key="10">
    <source>
        <dbReference type="Proteomes" id="UP000183809"/>
    </source>
</evidence>
<dbReference type="AlphaFoldDB" id="A0A1J9QXB7"/>
<dbReference type="GO" id="GO:0006882">
    <property type="term" value="P:intracellular zinc ion homeostasis"/>
    <property type="evidence" value="ECO:0007669"/>
    <property type="project" value="TreeGrafter"/>
</dbReference>
<evidence type="ECO:0000256" key="6">
    <source>
        <dbReference type="ARBA" id="ARBA00023136"/>
    </source>
</evidence>
<feature type="transmembrane region" description="Helical" evidence="7">
    <location>
        <begin position="189"/>
        <end position="213"/>
    </location>
</feature>
<evidence type="ECO:0000256" key="3">
    <source>
        <dbReference type="ARBA" id="ARBA00022692"/>
    </source>
</evidence>
<evidence type="ECO:0000259" key="8">
    <source>
        <dbReference type="Pfam" id="PF01545"/>
    </source>
</evidence>
<comment type="caution">
    <text evidence="9">The sequence shown here is derived from an EMBL/GenBank/DDBJ whole genome shotgun (WGS) entry which is preliminary data.</text>
</comment>
<dbReference type="GO" id="GO:0016020">
    <property type="term" value="C:membrane"/>
    <property type="evidence" value="ECO:0007669"/>
    <property type="project" value="UniProtKB-SubCell"/>
</dbReference>
<dbReference type="PANTHER" id="PTHR45820:SF5">
    <property type="entry name" value="DIFFUSION FACILITATOR FAMILY METAL ION TRANSPORTER, PUTATIVE-RELATED"/>
    <property type="match status" value="1"/>
</dbReference>